<accession>W5SNU0</accession>
<dbReference type="eggNOG" id="COG0457">
    <property type="taxonomic scope" value="Bacteria"/>
</dbReference>
<organism evidence="1 2">
    <name type="scientific">Borrelia anserina BA2</name>
    <dbReference type="NCBI Taxonomy" id="1313293"/>
    <lineage>
        <taxon>Bacteria</taxon>
        <taxon>Pseudomonadati</taxon>
        <taxon>Spirochaetota</taxon>
        <taxon>Spirochaetia</taxon>
        <taxon>Spirochaetales</taxon>
        <taxon>Borreliaceae</taxon>
        <taxon>Borrelia</taxon>
    </lineage>
</organism>
<name>W5SNU0_BORAN</name>
<gene>
    <name evidence="1" type="ORF">BAN_0082300</name>
</gene>
<dbReference type="HOGENOM" id="CLU_2380490_0_0_12"/>
<dbReference type="EMBL" id="CP005829">
    <property type="protein sequence ID" value="AHH08293.1"/>
    <property type="molecule type" value="Genomic_DNA"/>
</dbReference>
<evidence type="ECO:0000313" key="1">
    <source>
        <dbReference type="EMBL" id="AHH08293.1"/>
    </source>
</evidence>
<dbReference type="PATRIC" id="fig|1313293.3.peg.333"/>
<protein>
    <submittedName>
        <fullName evidence="1">Putative membrane associated protein</fullName>
    </submittedName>
</protein>
<dbReference type="AlphaFoldDB" id="W5SNU0"/>
<evidence type="ECO:0000313" key="2">
    <source>
        <dbReference type="Proteomes" id="UP000019262"/>
    </source>
</evidence>
<reference evidence="1 2" key="1">
    <citation type="submission" date="2013-04" db="EMBL/GenBank/DDBJ databases">
        <title>Comparative Genomics of Relapsing Fever Spirochetes.</title>
        <authorList>
            <person name="Schwan T.G."/>
            <person name="Raffel S.J."/>
            <person name="Porcella S.F."/>
            <person name="Martens C.A."/>
            <person name="Bruno D.P."/>
            <person name="Rickefs S.M."/>
            <person name="Barbian K.B."/>
        </authorList>
    </citation>
    <scope>NUCLEOTIDE SEQUENCE [LARGE SCALE GENOMIC DNA]</scope>
    <source>
        <strain evidence="1 2">BA2</strain>
    </source>
</reference>
<proteinExistence type="predicted"/>
<sequence>MVKQIEIYNNLGIVEIRASFGDRAGYNVVKDSNLFDSGIANLTESSRMFDLLNRDDDMVKNIKKDLASLNLRSVFKNDFVDSKILFYDNLADNL</sequence>
<dbReference type="Proteomes" id="UP000019262">
    <property type="component" value="Chromosome"/>
</dbReference>